<reference evidence="3" key="1">
    <citation type="submission" date="2016-11" db="EMBL/GenBank/DDBJ databases">
        <authorList>
            <person name="Varghese N."/>
            <person name="Submissions S."/>
        </authorList>
    </citation>
    <scope>NUCLEOTIDE SEQUENCE [LARGE SCALE GENOMIC DNA]</scope>
    <source>
        <strain evidence="3">DSM 29440</strain>
    </source>
</reference>
<name>A0A1N6FI53_9RHOB</name>
<feature type="compositionally biased region" description="Basic and acidic residues" evidence="1">
    <location>
        <begin position="46"/>
        <end position="57"/>
    </location>
</feature>
<dbReference type="EMBL" id="FSRL01000001">
    <property type="protein sequence ID" value="SIN94886.1"/>
    <property type="molecule type" value="Genomic_DNA"/>
</dbReference>
<gene>
    <name evidence="2" type="ORF">SAMN05444002_1686</name>
</gene>
<feature type="region of interest" description="Disordered" evidence="1">
    <location>
        <begin position="44"/>
        <end position="66"/>
    </location>
</feature>
<organism evidence="2 3">
    <name type="scientific">Vannielia litorea</name>
    <dbReference type="NCBI Taxonomy" id="1217970"/>
    <lineage>
        <taxon>Bacteria</taxon>
        <taxon>Pseudomonadati</taxon>
        <taxon>Pseudomonadota</taxon>
        <taxon>Alphaproteobacteria</taxon>
        <taxon>Rhodobacterales</taxon>
        <taxon>Paracoccaceae</taxon>
        <taxon>Vannielia</taxon>
    </lineage>
</organism>
<feature type="region of interest" description="Disordered" evidence="1">
    <location>
        <begin position="1"/>
        <end position="22"/>
    </location>
</feature>
<keyword evidence="3" id="KW-1185">Reference proteome</keyword>
<sequence>MPIDQDSDDHRNGPDPRDGPTVVLLPLPRLSMLPPDAWFEDAEGEEAMRRAEEDRLNSLRRRQSLG</sequence>
<accession>A0A1N6FI53</accession>
<feature type="compositionally biased region" description="Basic and acidic residues" evidence="1">
    <location>
        <begin position="8"/>
        <end position="18"/>
    </location>
</feature>
<dbReference type="RefSeq" id="WP_074255764.1">
    <property type="nucleotide sequence ID" value="NZ_FSRL01000001.1"/>
</dbReference>
<dbReference type="Proteomes" id="UP000184932">
    <property type="component" value="Unassembled WGS sequence"/>
</dbReference>
<protein>
    <submittedName>
        <fullName evidence="2">Uncharacterized protein</fullName>
    </submittedName>
</protein>
<evidence type="ECO:0000313" key="3">
    <source>
        <dbReference type="Proteomes" id="UP000184932"/>
    </source>
</evidence>
<evidence type="ECO:0000256" key="1">
    <source>
        <dbReference type="SAM" id="MobiDB-lite"/>
    </source>
</evidence>
<proteinExistence type="predicted"/>
<dbReference type="AlphaFoldDB" id="A0A1N6FI53"/>
<evidence type="ECO:0000313" key="2">
    <source>
        <dbReference type="EMBL" id="SIN94886.1"/>
    </source>
</evidence>